<feature type="compositionally biased region" description="Polar residues" evidence="7">
    <location>
        <begin position="634"/>
        <end position="645"/>
    </location>
</feature>
<accession>A0ABC8KSV8</accession>
<dbReference type="Gene3D" id="3.40.630.30">
    <property type="match status" value="1"/>
</dbReference>
<dbReference type="PANTHER" id="PTHR47025:SF2">
    <property type="entry name" value="AUTOIMMUNE REGULATOR"/>
    <property type="match status" value="1"/>
</dbReference>
<evidence type="ECO:0000256" key="4">
    <source>
        <dbReference type="ARBA" id="ARBA00022833"/>
    </source>
</evidence>
<dbReference type="AlphaFoldDB" id="A0ABC8KSV8"/>
<keyword evidence="10" id="KW-1185">Reference proteome</keyword>
<feature type="compositionally biased region" description="Basic and acidic residues" evidence="7">
    <location>
        <begin position="215"/>
        <end position="229"/>
    </location>
</feature>
<dbReference type="Pfam" id="PF00628">
    <property type="entry name" value="PHD"/>
    <property type="match status" value="1"/>
</dbReference>
<proteinExistence type="predicted"/>
<dbReference type="PROSITE" id="PS01359">
    <property type="entry name" value="ZF_PHD_1"/>
    <property type="match status" value="1"/>
</dbReference>
<dbReference type="SMART" id="SM00249">
    <property type="entry name" value="PHD"/>
    <property type="match status" value="2"/>
</dbReference>
<dbReference type="GO" id="GO:0005634">
    <property type="term" value="C:nucleus"/>
    <property type="evidence" value="ECO:0007669"/>
    <property type="project" value="UniProtKB-SubCell"/>
</dbReference>
<evidence type="ECO:0000256" key="7">
    <source>
        <dbReference type="SAM" id="MobiDB-lite"/>
    </source>
</evidence>
<feature type="region of interest" description="Disordered" evidence="7">
    <location>
        <begin position="592"/>
        <end position="656"/>
    </location>
</feature>
<dbReference type="InterPro" id="IPR011011">
    <property type="entry name" value="Znf_FYVE_PHD"/>
</dbReference>
<dbReference type="Pfam" id="PF16135">
    <property type="entry name" value="TDBD"/>
    <property type="match status" value="2"/>
</dbReference>
<evidence type="ECO:0000256" key="6">
    <source>
        <dbReference type="PROSITE-ProRule" id="PRU00146"/>
    </source>
</evidence>
<dbReference type="InterPro" id="IPR013083">
    <property type="entry name" value="Znf_RING/FYVE/PHD"/>
</dbReference>
<keyword evidence="3 6" id="KW-0863">Zinc-finger</keyword>
<evidence type="ECO:0000256" key="5">
    <source>
        <dbReference type="ARBA" id="ARBA00023242"/>
    </source>
</evidence>
<feature type="compositionally biased region" description="Basic and acidic residues" evidence="7">
    <location>
        <begin position="241"/>
        <end position="253"/>
    </location>
</feature>
<dbReference type="PANTHER" id="PTHR47025">
    <property type="entry name" value="AUTOIMMUNE REGULATOR"/>
    <property type="match status" value="1"/>
</dbReference>
<dbReference type="GO" id="GO:0008270">
    <property type="term" value="F:zinc ion binding"/>
    <property type="evidence" value="ECO:0007669"/>
    <property type="project" value="UniProtKB-KW"/>
</dbReference>
<keyword evidence="5" id="KW-0539">Nucleus</keyword>
<feature type="compositionally biased region" description="Low complexity" evidence="7">
    <location>
        <begin position="646"/>
        <end position="656"/>
    </location>
</feature>
<feature type="region of interest" description="Disordered" evidence="7">
    <location>
        <begin position="181"/>
        <end position="253"/>
    </location>
</feature>
<evidence type="ECO:0000313" key="9">
    <source>
        <dbReference type="EMBL" id="CAH8358998.1"/>
    </source>
</evidence>
<dbReference type="InterPro" id="IPR019787">
    <property type="entry name" value="Znf_PHD-finger"/>
</dbReference>
<evidence type="ECO:0000313" key="10">
    <source>
        <dbReference type="Proteomes" id="UP001642260"/>
    </source>
</evidence>
<keyword evidence="4" id="KW-0862">Zinc</keyword>
<dbReference type="SUPFAM" id="SSF55729">
    <property type="entry name" value="Acyl-CoA N-acyltransferases (Nat)"/>
    <property type="match status" value="1"/>
</dbReference>
<gene>
    <name evidence="9" type="ORF">ERUC_LOCUS24754</name>
</gene>
<dbReference type="InterPro" id="IPR001965">
    <property type="entry name" value="Znf_PHD"/>
</dbReference>
<dbReference type="PROSITE" id="PS50016">
    <property type="entry name" value="ZF_PHD_2"/>
    <property type="match status" value="1"/>
</dbReference>
<dbReference type="SUPFAM" id="SSF57903">
    <property type="entry name" value="FYVE/PHD zinc finger"/>
    <property type="match status" value="2"/>
</dbReference>
<dbReference type="Gene3D" id="3.30.40.10">
    <property type="entry name" value="Zinc/RING finger domain, C3HC4 (zinc finger)"/>
    <property type="match status" value="2"/>
</dbReference>
<comment type="caution">
    <text evidence="9">The sequence shown here is derived from an EMBL/GenBank/DDBJ whole genome shotgun (WGS) entry which is preliminary data.</text>
</comment>
<keyword evidence="2" id="KW-0479">Metal-binding</keyword>
<evidence type="ECO:0000256" key="3">
    <source>
        <dbReference type="ARBA" id="ARBA00022771"/>
    </source>
</evidence>
<protein>
    <recommendedName>
        <fullName evidence="8">PHD-type domain-containing protein</fullName>
    </recommendedName>
</protein>
<dbReference type="InterPro" id="IPR032308">
    <property type="entry name" value="TDBD"/>
</dbReference>
<dbReference type="FunFam" id="3.40.630.30:FF:000073">
    <property type="entry name" value="PHD finger family protein"/>
    <property type="match status" value="1"/>
</dbReference>
<evidence type="ECO:0000256" key="2">
    <source>
        <dbReference type="ARBA" id="ARBA00022723"/>
    </source>
</evidence>
<feature type="region of interest" description="Disordered" evidence="7">
    <location>
        <begin position="267"/>
        <end position="299"/>
    </location>
</feature>
<reference evidence="9 10" key="1">
    <citation type="submission" date="2022-03" db="EMBL/GenBank/DDBJ databases">
        <authorList>
            <person name="Macdonald S."/>
            <person name="Ahmed S."/>
            <person name="Newling K."/>
        </authorList>
    </citation>
    <scope>NUCLEOTIDE SEQUENCE [LARGE SCALE GENOMIC DNA]</scope>
</reference>
<feature type="domain" description="PHD-type" evidence="8">
    <location>
        <begin position="760"/>
        <end position="805"/>
    </location>
</feature>
<comment type="subcellular location">
    <subcellularLocation>
        <location evidence="1">Nucleus</location>
    </subcellularLocation>
</comment>
<organism evidence="9 10">
    <name type="scientific">Eruca vesicaria subsp. sativa</name>
    <name type="common">Garden rocket</name>
    <name type="synonym">Eruca sativa</name>
    <dbReference type="NCBI Taxonomy" id="29727"/>
    <lineage>
        <taxon>Eukaryota</taxon>
        <taxon>Viridiplantae</taxon>
        <taxon>Streptophyta</taxon>
        <taxon>Embryophyta</taxon>
        <taxon>Tracheophyta</taxon>
        <taxon>Spermatophyta</taxon>
        <taxon>Magnoliopsida</taxon>
        <taxon>eudicotyledons</taxon>
        <taxon>Gunneridae</taxon>
        <taxon>Pentapetalae</taxon>
        <taxon>rosids</taxon>
        <taxon>malvids</taxon>
        <taxon>Brassicales</taxon>
        <taxon>Brassicaceae</taxon>
        <taxon>Brassiceae</taxon>
        <taxon>Eruca</taxon>
    </lineage>
</organism>
<dbReference type="InterPro" id="IPR019786">
    <property type="entry name" value="Zinc_finger_PHD-type_CS"/>
</dbReference>
<dbReference type="InterPro" id="IPR056511">
    <property type="entry name" value="IDM1_C"/>
</dbReference>
<dbReference type="Pfam" id="PF23209">
    <property type="entry name" value="IDM1_C"/>
    <property type="match status" value="1"/>
</dbReference>
<name>A0ABC8KSV8_ERUVS</name>
<evidence type="ECO:0000259" key="8">
    <source>
        <dbReference type="PROSITE" id="PS50016"/>
    </source>
</evidence>
<sequence>MAKGTSTGEIMIRTGCKRELQFMLKSQSEICGGETLGRTRGSKILIRHSTSADAKRHSRVGIKKMRLITKDEDDVVMSDSVEEEEEKSDVVDVDEGSDNVMIDKDQPRERRLEKGTHAVNEAVKEREIVIERELVLACPVSFSKFGKVTSRSCRVKLESGLGYKKPGRRLTRSMLKSECINSEANGDHDVNPGKDATGSEDDCVAEGSKSEANGGEDHLNEEREAKDSSVAKGSTSEASSDEDHRNTEKDAQERCVDAATLVACGRKKELHEQNSEDPVLGDPTGLSQMNGHTRGGYKKAVNDSVDKSLRRLTRSLVKSEANGYEDHINAERERKDSQDSCVDAATLVASDKEEELHEQNSVEPCLGIIHHVDKKAVNDTVDTPLTRLNRSLVKQEGDLENPNLENNIESKDLCKLDVNANDEFQSPSTTTPNKRGRPRKFMRNFPAKLKDLFDSRILEGLTVYYLRCAKMREAGARGLKGVIKGSGVLCFCGACKGTQVVSPAVYEHHASSTNKRSPEYILLESGFTLRDVMNACKETPFDTLEEKLRGVVGPDVKKSSLCFNCQGPLVEHCETKSLFLCKSCLERKEPELPISPSKATGVRRGSPNPSLVPRTIIDRSISSPRQSNRREQPTQKSPEPSVTVANGSESSSIKSNSLGKLTRKNLRLHKLVFEDDILPDGTEVGYFVAGKKLLVGYKKGFGIHCSCCNKVVSPSAFEAHAGCASRRKPFQHIYTTNGVSLHELSVALSMDKKFSIRENDDICRICQDGGELLCCDTCPRSYHIACADLPSLPSERWSCKYCVDMIEREKFVNSNLNAVAAGRVRGVDAIAQIATRCIRIVSSLVSELPSVCVLCRGHSFCRLGFNSRTVILCDQCEKEFHVGCLKDHNIADLKELPKDKWFCSLGCEKINTSLGDLIGQGEEKKLSNSFLNSISKKQKPNEESCPDDNTTPDIRWRILSGKLASSDDTKEFLKKALLILHERFDPISESGTRGDLIPAMVYGKKAKGHDFSGMYCTMLTVDEVIVSVGIFRVLGPELAELPLVATTRDYQGQGYFQCLFDCIERLLGTLNVKELVLPAADEAKSIWTDKFGFTKMTEEEVKECRQDYSVMVFHGTSMLRKKVPGTSVADVSKPEKEESMEE</sequence>
<dbReference type="InterPro" id="IPR016181">
    <property type="entry name" value="Acyl_CoA_acyltransferase"/>
</dbReference>
<evidence type="ECO:0000256" key="1">
    <source>
        <dbReference type="ARBA" id="ARBA00004123"/>
    </source>
</evidence>
<dbReference type="Proteomes" id="UP001642260">
    <property type="component" value="Unassembled WGS sequence"/>
</dbReference>
<dbReference type="EMBL" id="CAKOAT010257043">
    <property type="protein sequence ID" value="CAH8358998.1"/>
    <property type="molecule type" value="Genomic_DNA"/>
</dbReference>